<comment type="caution">
    <text evidence="1">The sequence shown here is derived from an EMBL/GenBank/DDBJ whole genome shotgun (WGS) entry which is preliminary data.</text>
</comment>
<name>A0AAI8VF04_9PEZI</name>
<proteinExistence type="predicted"/>
<dbReference type="SUPFAM" id="SSF51735">
    <property type="entry name" value="NAD(P)-binding Rossmann-fold domains"/>
    <property type="match status" value="2"/>
</dbReference>
<evidence type="ECO:0000313" key="2">
    <source>
        <dbReference type="Proteomes" id="UP001295740"/>
    </source>
</evidence>
<dbReference type="Proteomes" id="UP001295740">
    <property type="component" value="Unassembled WGS sequence"/>
</dbReference>
<evidence type="ECO:0000313" key="1">
    <source>
        <dbReference type="EMBL" id="CAJ2503757.1"/>
    </source>
</evidence>
<dbReference type="Gene3D" id="3.40.50.720">
    <property type="entry name" value="NAD(P)-binding Rossmann-like Domain"/>
    <property type="match status" value="2"/>
</dbReference>
<dbReference type="AlphaFoldDB" id="A0AAI8VF04"/>
<dbReference type="EMBL" id="CAUWAG010000006">
    <property type="protein sequence ID" value="CAJ2503757.1"/>
    <property type="molecule type" value="Genomic_DNA"/>
</dbReference>
<dbReference type="InterPro" id="IPR036291">
    <property type="entry name" value="NAD(P)-bd_dom_sf"/>
</dbReference>
<gene>
    <name evidence="1" type="ORF">KHLLAP_LOCUS4225</name>
</gene>
<sequence>MASQQKPTGTLVITGGGGYVGGNIVRLALSKGYAVRLTARSDSSAQKAAALHPQYVNTPQLTTTVVPPFDFGGYADSGEVAQSYLRALEVPKAAGQRFLVGQGFRYQLAVDSARESIPELKYRLPVGRPGFVEPAYEIDGSKVEKVLGLEYKTLAETVRDTYSQLWQAKKTEGTA</sequence>
<keyword evidence="2" id="KW-1185">Reference proteome</keyword>
<protein>
    <submittedName>
        <fullName evidence="1">Uu.00g111510.m01.CDS01</fullName>
    </submittedName>
</protein>
<accession>A0AAI8VF04</accession>
<organism evidence="1 2">
    <name type="scientific">Anthostomella pinea</name>
    <dbReference type="NCBI Taxonomy" id="933095"/>
    <lineage>
        <taxon>Eukaryota</taxon>
        <taxon>Fungi</taxon>
        <taxon>Dikarya</taxon>
        <taxon>Ascomycota</taxon>
        <taxon>Pezizomycotina</taxon>
        <taxon>Sordariomycetes</taxon>
        <taxon>Xylariomycetidae</taxon>
        <taxon>Xylariales</taxon>
        <taxon>Xylariaceae</taxon>
        <taxon>Anthostomella</taxon>
    </lineage>
</organism>
<reference evidence="1" key="1">
    <citation type="submission" date="2023-10" db="EMBL/GenBank/DDBJ databases">
        <authorList>
            <person name="Hackl T."/>
        </authorList>
    </citation>
    <scope>NUCLEOTIDE SEQUENCE</scope>
</reference>